<name>A0AAW2AIY6_CULAL</name>
<organism evidence="2 3">
    <name type="scientific">Culter alburnus</name>
    <name type="common">Topmouth culter</name>
    <dbReference type="NCBI Taxonomy" id="194366"/>
    <lineage>
        <taxon>Eukaryota</taxon>
        <taxon>Metazoa</taxon>
        <taxon>Chordata</taxon>
        <taxon>Craniata</taxon>
        <taxon>Vertebrata</taxon>
        <taxon>Euteleostomi</taxon>
        <taxon>Actinopterygii</taxon>
        <taxon>Neopterygii</taxon>
        <taxon>Teleostei</taxon>
        <taxon>Ostariophysi</taxon>
        <taxon>Cypriniformes</taxon>
        <taxon>Xenocyprididae</taxon>
        <taxon>Xenocypridinae</taxon>
        <taxon>Culter</taxon>
    </lineage>
</organism>
<dbReference type="Proteomes" id="UP001479290">
    <property type="component" value="Unassembled WGS sequence"/>
</dbReference>
<evidence type="ECO:0000313" key="2">
    <source>
        <dbReference type="EMBL" id="KAK9973377.1"/>
    </source>
</evidence>
<feature type="non-terminal residue" evidence="2">
    <location>
        <position position="90"/>
    </location>
</feature>
<accession>A0AAW2AIY6</accession>
<dbReference type="EMBL" id="JAWDJR010000006">
    <property type="protein sequence ID" value="KAK9973377.1"/>
    <property type="molecule type" value="Genomic_DNA"/>
</dbReference>
<feature type="compositionally biased region" description="Basic residues" evidence="1">
    <location>
        <begin position="17"/>
        <end position="26"/>
    </location>
</feature>
<feature type="region of interest" description="Disordered" evidence="1">
    <location>
        <begin position="1"/>
        <end position="67"/>
    </location>
</feature>
<proteinExistence type="predicted"/>
<sequence>LHPHPTAGLRPAPCSSHVKRVSRSSRFHSSLQNKTGQNTSPSVPSENRTHGPLELRPIRSSLTPLQTSTMFTPMSVVVKPNEGEVSGYRE</sequence>
<feature type="compositionally biased region" description="Polar residues" evidence="1">
    <location>
        <begin position="31"/>
        <end position="46"/>
    </location>
</feature>
<feature type="non-terminal residue" evidence="2">
    <location>
        <position position="1"/>
    </location>
</feature>
<feature type="compositionally biased region" description="Basic and acidic residues" evidence="1">
    <location>
        <begin position="47"/>
        <end position="57"/>
    </location>
</feature>
<evidence type="ECO:0000313" key="3">
    <source>
        <dbReference type="Proteomes" id="UP001479290"/>
    </source>
</evidence>
<gene>
    <name evidence="2" type="ORF">ABG768_024113</name>
</gene>
<protein>
    <submittedName>
        <fullName evidence="2">Uncharacterized protein</fullName>
    </submittedName>
</protein>
<dbReference type="AlphaFoldDB" id="A0AAW2AIY6"/>
<evidence type="ECO:0000256" key="1">
    <source>
        <dbReference type="SAM" id="MobiDB-lite"/>
    </source>
</evidence>
<keyword evidence="3" id="KW-1185">Reference proteome</keyword>
<comment type="caution">
    <text evidence="2">The sequence shown here is derived from an EMBL/GenBank/DDBJ whole genome shotgun (WGS) entry which is preliminary data.</text>
</comment>
<reference evidence="2 3" key="1">
    <citation type="submission" date="2024-05" db="EMBL/GenBank/DDBJ databases">
        <title>A high-quality chromosomal-level genome assembly of Topmouth culter (Culter alburnus).</title>
        <authorList>
            <person name="Zhao H."/>
        </authorList>
    </citation>
    <scope>NUCLEOTIDE SEQUENCE [LARGE SCALE GENOMIC DNA]</scope>
    <source>
        <strain evidence="2">CATC2023</strain>
        <tissue evidence="2">Muscle</tissue>
    </source>
</reference>